<dbReference type="EC" id="5.6.2.4" evidence="12"/>
<evidence type="ECO:0000256" key="1">
    <source>
        <dbReference type="ARBA" id="ARBA00001946"/>
    </source>
</evidence>
<dbReference type="GO" id="GO:0046872">
    <property type="term" value="F:metal ion binding"/>
    <property type="evidence" value="ECO:0007669"/>
    <property type="project" value="UniProtKB-KW"/>
</dbReference>
<dbReference type="GO" id="GO:0016787">
    <property type="term" value="F:hydrolase activity"/>
    <property type="evidence" value="ECO:0007669"/>
    <property type="project" value="UniProtKB-KW"/>
</dbReference>
<comment type="catalytic activity">
    <reaction evidence="11">
        <text>Couples ATP hydrolysis with the unwinding of duplex DNA by translocating in the 3'-5' direction.</text>
        <dbReference type="EC" id="5.6.2.4"/>
    </reaction>
</comment>
<dbReference type="InterPro" id="IPR011545">
    <property type="entry name" value="DEAD/DEAH_box_helicase_dom"/>
</dbReference>
<dbReference type="Gene3D" id="3.40.50.300">
    <property type="entry name" value="P-loop containing nucleotide triphosphate hydrolases"/>
    <property type="match status" value="2"/>
</dbReference>
<comment type="similarity">
    <text evidence="3">Belongs to the helicase family. RecQ subfamily.</text>
</comment>
<dbReference type="GO" id="GO:0006310">
    <property type="term" value="P:DNA recombination"/>
    <property type="evidence" value="ECO:0007669"/>
    <property type="project" value="InterPro"/>
</dbReference>
<keyword evidence="10" id="KW-0413">Isomerase</keyword>
<dbReference type="SMART" id="SM00341">
    <property type="entry name" value="HRDC"/>
    <property type="match status" value="1"/>
</dbReference>
<reference evidence="16" key="2">
    <citation type="submission" date="2004-08" db="EMBL/GenBank/DDBJ databases">
        <authorList>
            <person name="Putnam N."/>
            <person name="Detter J.C."/>
            <person name="Richardson P.M."/>
            <person name="Rokhsar D."/>
        </authorList>
    </citation>
    <scope>NUCLEOTIDE SEQUENCE</scope>
</reference>
<dbReference type="PANTHER" id="PTHR13710">
    <property type="entry name" value="DNA HELICASE RECQ FAMILY MEMBER"/>
    <property type="match status" value="1"/>
</dbReference>
<dbReference type="GO" id="GO:0005737">
    <property type="term" value="C:cytoplasm"/>
    <property type="evidence" value="ECO:0007669"/>
    <property type="project" value="TreeGrafter"/>
</dbReference>
<dbReference type="InterPro" id="IPR036390">
    <property type="entry name" value="WH_DNA-bd_sf"/>
</dbReference>
<dbReference type="InterPro" id="IPR036388">
    <property type="entry name" value="WH-like_DNA-bd_sf"/>
</dbReference>
<dbReference type="GO" id="GO:0005524">
    <property type="term" value="F:ATP binding"/>
    <property type="evidence" value="ECO:0007669"/>
    <property type="project" value="UniProtKB-KW"/>
</dbReference>
<reference evidence="16" key="1">
    <citation type="journal article" date="2004" name="Science">
        <title>Reverse methanogenesis: testing the hypothesis with environmental genomics.</title>
        <authorList>
            <person name="Hallam S.J."/>
            <person name="Putnam N."/>
            <person name="Preston C.M."/>
            <person name="Detter J.C."/>
            <person name="Rokhsar D."/>
            <person name="Richardson P.M."/>
            <person name="DeLong E.F."/>
        </authorList>
    </citation>
    <scope>NUCLEOTIDE SEQUENCE</scope>
</reference>
<keyword evidence="7 16" id="KW-0347">Helicase</keyword>
<dbReference type="GO" id="GO:0043138">
    <property type="term" value="F:3'-5' DNA helicase activity"/>
    <property type="evidence" value="ECO:0007669"/>
    <property type="project" value="UniProtKB-EC"/>
</dbReference>
<dbReference type="InterPro" id="IPR027417">
    <property type="entry name" value="P-loop_NTPase"/>
</dbReference>
<evidence type="ECO:0000259" key="14">
    <source>
        <dbReference type="PROSITE" id="PS51192"/>
    </source>
</evidence>
<evidence type="ECO:0000256" key="6">
    <source>
        <dbReference type="ARBA" id="ARBA00022801"/>
    </source>
</evidence>
<dbReference type="Pfam" id="PF00570">
    <property type="entry name" value="HRDC"/>
    <property type="match status" value="1"/>
</dbReference>
<dbReference type="InterPro" id="IPR002121">
    <property type="entry name" value="HRDC_dom"/>
</dbReference>
<dbReference type="InterPro" id="IPR018982">
    <property type="entry name" value="RQC_domain"/>
</dbReference>
<gene>
    <name evidence="16" type="primary">RecQ</name>
    <name evidence="16" type="ORF">GZ32E7_30</name>
</gene>
<feature type="domain" description="Helicase C-terminal" evidence="15">
    <location>
        <begin position="229"/>
        <end position="373"/>
    </location>
</feature>
<keyword evidence="6" id="KW-0378">Hydrolase</keyword>
<name>Q64AB0_UNCAG</name>
<dbReference type="InterPro" id="IPR004589">
    <property type="entry name" value="DNA_helicase_ATP-dep_RecQ"/>
</dbReference>
<proteinExistence type="inferred from homology"/>
<dbReference type="SMART" id="SM00956">
    <property type="entry name" value="RQC"/>
    <property type="match status" value="1"/>
</dbReference>
<dbReference type="SMART" id="SM00487">
    <property type="entry name" value="DEXDc"/>
    <property type="match status" value="1"/>
</dbReference>
<dbReference type="FunFam" id="3.40.50.300:FF:001389">
    <property type="entry name" value="ATP-dependent DNA helicase RecQ"/>
    <property type="match status" value="1"/>
</dbReference>
<organism evidence="16">
    <name type="scientific">Uncultured archaeon GZfos26G2</name>
    <dbReference type="NCBI Taxonomy" id="3386331"/>
    <lineage>
        <taxon>Archaea</taxon>
        <taxon>Methanobacteriati</taxon>
        <taxon>Methanobacteriota</taxon>
        <taxon>Stenosarchaea group</taxon>
        <taxon>Methanomicrobia</taxon>
        <taxon>Candidatus Methanophagales</taxon>
        <taxon>Candidatus Methanophagaceae</taxon>
        <taxon>Candidatus Methanophaga</taxon>
    </lineage>
</organism>
<dbReference type="Pfam" id="PF16124">
    <property type="entry name" value="RecQ_Zn_bind"/>
    <property type="match status" value="1"/>
</dbReference>
<dbReference type="InterPro" id="IPR014001">
    <property type="entry name" value="Helicase_ATP-bd"/>
</dbReference>
<feature type="domain" description="HRDC" evidence="13">
    <location>
        <begin position="707"/>
        <end position="781"/>
    </location>
</feature>
<comment type="cofactor">
    <cofactor evidence="1">
        <name>Mg(2+)</name>
        <dbReference type="ChEBI" id="CHEBI:18420"/>
    </cofactor>
</comment>
<evidence type="ECO:0000256" key="3">
    <source>
        <dbReference type="ARBA" id="ARBA00005446"/>
    </source>
</evidence>
<dbReference type="InterPro" id="IPR010997">
    <property type="entry name" value="HRDC-like_sf"/>
</dbReference>
<feature type="domain" description="Helicase ATP-binding" evidence="14">
    <location>
        <begin position="32"/>
        <end position="203"/>
    </location>
</feature>
<dbReference type="NCBIfam" id="TIGR00614">
    <property type="entry name" value="recQ_fam"/>
    <property type="match status" value="1"/>
</dbReference>
<dbReference type="Pfam" id="PF09382">
    <property type="entry name" value="RQC"/>
    <property type="match status" value="1"/>
</dbReference>
<keyword evidence="5" id="KW-0547">Nucleotide-binding</keyword>
<dbReference type="SUPFAM" id="SSF46785">
    <property type="entry name" value="Winged helix' DNA-binding domain"/>
    <property type="match status" value="1"/>
</dbReference>
<evidence type="ECO:0000256" key="2">
    <source>
        <dbReference type="ARBA" id="ARBA00001947"/>
    </source>
</evidence>
<dbReference type="Gene3D" id="1.10.10.10">
    <property type="entry name" value="Winged helix-like DNA-binding domain superfamily/Winged helix DNA-binding domain"/>
    <property type="match status" value="1"/>
</dbReference>
<evidence type="ECO:0000256" key="12">
    <source>
        <dbReference type="ARBA" id="ARBA00034808"/>
    </source>
</evidence>
<evidence type="ECO:0000256" key="8">
    <source>
        <dbReference type="ARBA" id="ARBA00022840"/>
    </source>
</evidence>
<dbReference type="Gene3D" id="1.10.150.80">
    <property type="entry name" value="HRDC domain"/>
    <property type="match status" value="1"/>
</dbReference>
<dbReference type="Pfam" id="PF00271">
    <property type="entry name" value="Helicase_C"/>
    <property type="match status" value="1"/>
</dbReference>
<dbReference type="EMBL" id="AY714855">
    <property type="protein sequence ID" value="AAU83667.1"/>
    <property type="molecule type" value="Genomic_DNA"/>
</dbReference>
<evidence type="ECO:0000256" key="7">
    <source>
        <dbReference type="ARBA" id="ARBA00022806"/>
    </source>
</evidence>
<evidence type="ECO:0000256" key="10">
    <source>
        <dbReference type="ARBA" id="ARBA00023235"/>
    </source>
</evidence>
<evidence type="ECO:0000256" key="5">
    <source>
        <dbReference type="ARBA" id="ARBA00022741"/>
    </source>
</evidence>
<evidence type="ECO:0000256" key="11">
    <source>
        <dbReference type="ARBA" id="ARBA00034617"/>
    </source>
</evidence>
<evidence type="ECO:0000313" key="16">
    <source>
        <dbReference type="EMBL" id="AAU83667.1"/>
    </source>
</evidence>
<keyword evidence="4" id="KW-0479">Metal-binding</keyword>
<evidence type="ECO:0000259" key="15">
    <source>
        <dbReference type="PROSITE" id="PS51194"/>
    </source>
</evidence>
<dbReference type="SUPFAM" id="SSF52540">
    <property type="entry name" value="P-loop containing nucleoside triphosphate hydrolases"/>
    <property type="match status" value="1"/>
</dbReference>
<dbReference type="GO" id="GO:0006281">
    <property type="term" value="P:DNA repair"/>
    <property type="evidence" value="ECO:0007669"/>
    <property type="project" value="InterPro"/>
</dbReference>
<dbReference type="InterPro" id="IPR001650">
    <property type="entry name" value="Helicase_C-like"/>
</dbReference>
<dbReference type="PROSITE" id="PS51192">
    <property type="entry name" value="HELICASE_ATP_BIND_1"/>
    <property type="match status" value="1"/>
</dbReference>
<dbReference type="InterPro" id="IPR044876">
    <property type="entry name" value="HRDC_dom_sf"/>
</dbReference>
<evidence type="ECO:0000256" key="4">
    <source>
        <dbReference type="ARBA" id="ARBA00022723"/>
    </source>
</evidence>
<sequence>MSTNSSQAQDPLTILNSVFNHHTFRSRQEEIISNVLAQKNTLAILPTGVGKSICFQIPALIFDGLTVVVSPLIALMKDQVDNLKKHGIFEAAYINSMLDQATKERIHKLLKESKLKMLYVAPETFVDNKLMSILKTCNISLIAIDEVHCISVWGHNFRPDYLRLQRVIADLHNPPPPVLGLTATATRTVEEDIQKQLGIECDVFKDSFDRKNLLFSVIPMKNNNRKELSLKRLLGQLKGSTIVYVNFTKTAEWLATYLADSGLSASYYHGQIRDSEERKRIQNDFINGRTRIVVATNAFGMGIDKEDIRAIIHYNLPKSIENYYQEVGRAGRDQNISNCILLYSKGDEIQLRKLIQRNTPSAEQIKAVLDLLTQGEGDLIYVNVKRLANELTLDEVPIRLILHNLERLGALKTYFKIFKRAVVSVQHADFGSLKYRHEAERIYKNAYFNASLNRWMDLDMLSSAVQISVPQINNVLRELKTAGMIELVERDFCTPVKVYPGIKDVDIMDLLQILLRLETNSMKKIDKIVEYVESRECKRKFILNYFGEDYDGDCNACSICNPLLSLIGDGFERSTEPQPELRPATGEEELLDESATIAFSILELVRTLDFHVGRTFLANILIGSKSKRILEQNLQESRYYGILKGYTAEVARTIIDQMIAKGYLITKQGSSSYPRPQLYLTELAEKALKEQIPIALQLPVKKVEISETGNLSVLEALKAWRKRIAAENSIPAYCVFHDSTLIGIANRLPKTTQELQTIKGIGERKIENYGDEILEIVEAIE</sequence>
<dbReference type="Pfam" id="PF00270">
    <property type="entry name" value="DEAD"/>
    <property type="match status" value="1"/>
</dbReference>
<dbReference type="GO" id="GO:0005694">
    <property type="term" value="C:chromosome"/>
    <property type="evidence" value="ECO:0007669"/>
    <property type="project" value="TreeGrafter"/>
</dbReference>
<protein>
    <recommendedName>
        <fullName evidence="12">DNA 3'-5' helicase</fullName>
        <ecNumber evidence="12">5.6.2.4</ecNumber>
    </recommendedName>
</protein>
<accession>Q64AB0</accession>
<comment type="cofactor">
    <cofactor evidence="2">
        <name>Zn(2+)</name>
        <dbReference type="ChEBI" id="CHEBI:29105"/>
    </cofactor>
</comment>
<keyword evidence="9" id="KW-0238">DNA-binding</keyword>
<dbReference type="GO" id="GO:0006260">
    <property type="term" value="P:DNA replication"/>
    <property type="evidence" value="ECO:0007669"/>
    <property type="project" value="InterPro"/>
</dbReference>
<dbReference type="PROSITE" id="PS50967">
    <property type="entry name" value="HRDC"/>
    <property type="match status" value="1"/>
</dbReference>
<dbReference type="SMART" id="SM00490">
    <property type="entry name" value="HELICc"/>
    <property type="match status" value="1"/>
</dbReference>
<dbReference type="InterPro" id="IPR032284">
    <property type="entry name" value="RecQ_Zn-bd"/>
</dbReference>
<dbReference type="CDD" id="cd17920">
    <property type="entry name" value="DEXHc_RecQ"/>
    <property type="match status" value="1"/>
</dbReference>
<dbReference type="PANTHER" id="PTHR13710:SF105">
    <property type="entry name" value="ATP-DEPENDENT DNA HELICASE Q1"/>
    <property type="match status" value="1"/>
</dbReference>
<dbReference type="SUPFAM" id="SSF47819">
    <property type="entry name" value="HRDC-like"/>
    <property type="match status" value="1"/>
</dbReference>
<evidence type="ECO:0000256" key="9">
    <source>
        <dbReference type="ARBA" id="ARBA00023125"/>
    </source>
</evidence>
<dbReference type="GO" id="GO:0003677">
    <property type="term" value="F:DNA binding"/>
    <property type="evidence" value="ECO:0007669"/>
    <property type="project" value="UniProtKB-KW"/>
</dbReference>
<dbReference type="GO" id="GO:0009378">
    <property type="term" value="F:four-way junction helicase activity"/>
    <property type="evidence" value="ECO:0007669"/>
    <property type="project" value="TreeGrafter"/>
</dbReference>
<keyword evidence="8" id="KW-0067">ATP-binding</keyword>
<dbReference type="AlphaFoldDB" id="Q64AB0"/>
<evidence type="ECO:0000259" key="13">
    <source>
        <dbReference type="PROSITE" id="PS50967"/>
    </source>
</evidence>
<dbReference type="PROSITE" id="PS51194">
    <property type="entry name" value="HELICASE_CTER"/>
    <property type="match status" value="1"/>
</dbReference>